<dbReference type="GO" id="GO:0043041">
    <property type="term" value="P:amino acid activation for nonribosomal peptide biosynthetic process"/>
    <property type="evidence" value="ECO:0007669"/>
    <property type="project" value="TreeGrafter"/>
</dbReference>
<sequence length="259" mass="28029">MGRPGRPLPVRHTAGLRELSRRPGPPRAGRQGAALRPDPEPGDHELCPDPRDRGGGRARDRLELAARGVGPDVLVGVAAERSVEMLLALLGIAKAGGAYLPLDPEHPRDRLAGTIAETGLRLVLAQGHLADRLPQMDGVEIIAIEGWDLSGYSDEAPVVDWHPEGLAYCITTSGSTGKPKAVGNSHKGLLDWFWPRDISPTGCRRWTASRSSRSKAGICPGTRTRRRWSTGIRRGWPTASPPPARRASRRRWATATRAC</sequence>
<dbReference type="InterPro" id="IPR000873">
    <property type="entry name" value="AMP-dep_synth/lig_dom"/>
</dbReference>
<reference evidence="4" key="1">
    <citation type="submission" date="2017-05" db="EMBL/GenBank/DDBJ databases">
        <authorList>
            <person name="Macchi M."/>
            <person name="Festa S."/>
            <person name="Coppotelli B.M."/>
            <person name="Morelli I.S."/>
        </authorList>
    </citation>
    <scope>NUCLEOTIDE SEQUENCE [LARGE SCALE GENOMIC DNA]</scope>
    <source>
        <strain evidence="4">I</strain>
    </source>
</reference>
<feature type="region of interest" description="Disordered" evidence="1">
    <location>
        <begin position="1"/>
        <end position="57"/>
    </location>
</feature>
<feature type="domain" description="AMP-dependent synthetase/ligase" evidence="2">
    <location>
        <begin position="64"/>
        <end position="190"/>
    </location>
</feature>
<keyword evidence="4" id="KW-1185">Reference proteome</keyword>
<protein>
    <recommendedName>
        <fullName evidence="2">AMP-dependent synthetase/ligase domain-containing protein</fullName>
    </recommendedName>
</protein>
<dbReference type="EMBL" id="NHON01000221">
    <property type="protein sequence ID" value="OWJ55822.1"/>
    <property type="molecule type" value="Genomic_DNA"/>
</dbReference>
<dbReference type="PANTHER" id="PTHR45527">
    <property type="entry name" value="NONRIBOSOMAL PEPTIDE SYNTHETASE"/>
    <property type="match status" value="1"/>
</dbReference>
<feature type="region of interest" description="Disordered" evidence="1">
    <location>
        <begin position="232"/>
        <end position="259"/>
    </location>
</feature>
<dbReference type="SUPFAM" id="SSF56801">
    <property type="entry name" value="Acetyl-CoA synthetase-like"/>
    <property type="match status" value="1"/>
</dbReference>
<organism evidence="3 4">
    <name type="scientific">Inquilinus limosus</name>
    <dbReference type="NCBI Taxonomy" id="171674"/>
    <lineage>
        <taxon>Bacteria</taxon>
        <taxon>Pseudomonadati</taxon>
        <taxon>Pseudomonadota</taxon>
        <taxon>Alphaproteobacteria</taxon>
        <taxon>Rhodospirillales</taxon>
        <taxon>Rhodospirillaceae</taxon>
        <taxon>Inquilinus</taxon>
    </lineage>
</organism>
<feature type="compositionally biased region" description="Basic and acidic residues" evidence="1">
    <location>
        <begin position="37"/>
        <end position="57"/>
    </location>
</feature>
<dbReference type="PANTHER" id="PTHR45527:SF14">
    <property type="entry name" value="PLIPASTATIN SYNTHASE SUBUNIT B"/>
    <property type="match status" value="1"/>
</dbReference>
<accession>A0A211YS07</accession>
<comment type="caution">
    <text evidence="3">The sequence shown here is derived from an EMBL/GenBank/DDBJ whole genome shotgun (WGS) entry which is preliminary data.</text>
</comment>
<dbReference type="GO" id="GO:0044550">
    <property type="term" value="P:secondary metabolite biosynthetic process"/>
    <property type="evidence" value="ECO:0007669"/>
    <property type="project" value="TreeGrafter"/>
</dbReference>
<dbReference type="Pfam" id="PF00501">
    <property type="entry name" value="AMP-binding"/>
    <property type="match status" value="1"/>
</dbReference>
<evidence type="ECO:0000313" key="3">
    <source>
        <dbReference type="EMBL" id="OWJ55822.1"/>
    </source>
</evidence>
<dbReference type="Proteomes" id="UP000196655">
    <property type="component" value="Unassembled WGS sequence"/>
</dbReference>
<proteinExistence type="predicted"/>
<dbReference type="AlphaFoldDB" id="A0A211YS07"/>
<dbReference type="Gene3D" id="3.40.50.980">
    <property type="match status" value="2"/>
</dbReference>
<dbReference type="GO" id="GO:0005829">
    <property type="term" value="C:cytosol"/>
    <property type="evidence" value="ECO:0007669"/>
    <property type="project" value="TreeGrafter"/>
</dbReference>
<evidence type="ECO:0000256" key="1">
    <source>
        <dbReference type="SAM" id="MobiDB-lite"/>
    </source>
</evidence>
<evidence type="ECO:0000259" key="2">
    <source>
        <dbReference type="Pfam" id="PF00501"/>
    </source>
</evidence>
<evidence type="ECO:0000313" key="4">
    <source>
        <dbReference type="Proteomes" id="UP000196655"/>
    </source>
</evidence>
<feature type="compositionally biased region" description="Low complexity" evidence="1">
    <location>
        <begin position="27"/>
        <end position="36"/>
    </location>
</feature>
<gene>
    <name evidence="3" type="ORF">BWR60_36045</name>
</gene>
<dbReference type="GO" id="GO:0031177">
    <property type="term" value="F:phosphopantetheine binding"/>
    <property type="evidence" value="ECO:0007669"/>
    <property type="project" value="TreeGrafter"/>
</dbReference>
<name>A0A211YS07_9PROT</name>